<comment type="similarity">
    <text evidence="2 8">Belongs to the BioY family.</text>
</comment>
<evidence type="ECO:0000313" key="10">
    <source>
        <dbReference type="Proteomes" id="UP000216207"/>
    </source>
</evidence>
<sequence length="187" mass="19428">MNLKQQMAIAMMAALTGVMGVVPSIPIGPVPITIQSIAPMLAGGILGAKRGAASMMLFLLLVACSVPILSGGRGGVGHLFGPTGGYLFGWILVAFLVGCYVTYAKRVNVWKLMAVNIIVGMFILYGCGALYLSQVTATSVSEALLLNIAFIPGDTAKAVLAAFIAVRVRHALGEGTTEKVMAEKRSA</sequence>
<proteinExistence type="inferred from homology"/>
<dbReference type="PIRSF" id="PIRSF016661">
    <property type="entry name" value="BioY"/>
    <property type="match status" value="1"/>
</dbReference>
<dbReference type="Pfam" id="PF02632">
    <property type="entry name" value="BioY"/>
    <property type="match status" value="1"/>
</dbReference>
<dbReference type="GO" id="GO:0005886">
    <property type="term" value="C:plasma membrane"/>
    <property type="evidence" value="ECO:0007669"/>
    <property type="project" value="UniProtKB-SubCell"/>
</dbReference>
<evidence type="ECO:0000256" key="4">
    <source>
        <dbReference type="ARBA" id="ARBA00022475"/>
    </source>
</evidence>
<dbReference type="OMA" id="AGYLWSY"/>
<name>A0A268P2I6_SHOCL</name>
<evidence type="ECO:0000256" key="1">
    <source>
        <dbReference type="ARBA" id="ARBA00004651"/>
    </source>
</evidence>
<gene>
    <name evidence="9" type="ORF">CHH72_07530</name>
</gene>
<accession>A0A268P2I6</accession>
<evidence type="ECO:0000256" key="7">
    <source>
        <dbReference type="ARBA" id="ARBA00023136"/>
    </source>
</evidence>
<dbReference type="EMBL" id="NPCC01000008">
    <property type="protein sequence ID" value="PAE89480.1"/>
    <property type="molecule type" value="Genomic_DNA"/>
</dbReference>
<dbReference type="InterPro" id="IPR003784">
    <property type="entry name" value="BioY"/>
</dbReference>
<organism evidence="9 10">
    <name type="scientific">Shouchella clausii</name>
    <name type="common">Alkalihalobacillus clausii</name>
    <dbReference type="NCBI Taxonomy" id="79880"/>
    <lineage>
        <taxon>Bacteria</taxon>
        <taxon>Bacillati</taxon>
        <taxon>Bacillota</taxon>
        <taxon>Bacilli</taxon>
        <taxon>Bacillales</taxon>
        <taxon>Bacillaceae</taxon>
        <taxon>Shouchella</taxon>
    </lineage>
</organism>
<evidence type="ECO:0000256" key="8">
    <source>
        <dbReference type="PIRNR" id="PIRNR016661"/>
    </source>
</evidence>
<reference evidence="9 10" key="1">
    <citation type="submission" date="2017-07" db="EMBL/GenBank/DDBJ databases">
        <title>Isolation and whole genome analysis of endospore-forming bacteria from heroin.</title>
        <authorList>
            <person name="Kalinowski J."/>
            <person name="Ahrens B."/>
            <person name="Al-Dilaimi A."/>
            <person name="Winkler A."/>
            <person name="Wibberg D."/>
            <person name="Schleenbecker U."/>
            <person name="Ruckert C."/>
            <person name="Wolfel R."/>
            <person name="Grass G."/>
        </authorList>
    </citation>
    <scope>NUCLEOTIDE SEQUENCE [LARGE SCALE GENOMIC DNA]</scope>
    <source>
        <strain evidence="9 10">7539</strain>
    </source>
</reference>
<dbReference type="PANTHER" id="PTHR34295">
    <property type="entry name" value="BIOTIN TRANSPORTER BIOY"/>
    <property type="match status" value="1"/>
</dbReference>
<dbReference type="PANTHER" id="PTHR34295:SF4">
    <property type="entry name" value="BIOTIN TRANSPORTER BIOY-RELATED"/>
    <property type="match status" value="1"/>
</dbReference>
<comment type="caution">
    <text evidence="9">The sequence shown here is derived from an EMBL/GenBank/DDBJ whole genome shotgun (WGS) entry which is preliminary data.</text>
</comment>
<dbReference type="GO" id="GO:0015225">
    <property type="term" value="F:biotin transmembrane transporter activity"/>
    <property type="evidence" value="ECO:0007669"/>
    <property type="project" value="UniProtKB-UniRule"/>
</dbReference>
<keyword evidence="4 8" id="KW-1003">Cell membrane</keyword>
<evidence type="ECO:0000256" key="5">
    <source>
        <dbReference type="ARBA" id="ARBA00022692"/>
    </source>
</evidence>
<evidence type="ECO:0000256" key="3">
    <source>
        <dbReference type="ARBA" id="ARBA00022448"/>
    </source>
</evidence>
<evidence type="ECO:0000256" key="2">
    <source>
        <dbReference type="ARBA" id="ARBA00010692"/>
    </source>
</evidence>
<dbReference type="Gene3D" id="1.10.1760.20">
    <property type="match status" value="1"/>
</dbReference>
<dbReference type="RefSeq" id="WP_011247450.1">
    <property type="nucleotide sequence ID" value="NZ_BOQQ01000002.1"/>
</dbReference>
<dbReference type="Proteomes" id="UP000216207">
    <property type="component" value="Unassembled WGS sequence"/>
</dbReference>
<protein>
    <recommendedName>
        <fullName evidence="8">Biotin transporter</fullName>
    </recommendedName>
</protein>
<keyword evidence="7 8" id="KW-0472">Membrane</keyword>
<keyword evidence="5" id="KW-0812">Transmembrane</keyword>
<comment type="subcellular location">
    <subcellularLocation>
        <location evidence="1 8">Cell membrane</location>
        <topology evidence="1 8">Multi-pass membrane protein</topology>
    </subcellularLocation>
</comment>
<evidence type="ECO:0000256" key="6">
    <source>
        <dbReference type="ARBA" id="ARBA00022989"/>
    </source>
</evidence>
<evidence type="ECO:0000313" key="9">
    <source>
        <dbReference type="EMBL" id="PAE89480.1"/>
    </source>
</evidence>
<keyword evidence="6" id="KW-1133">Transmembrane helix</keyword>
<dbReference type="AlphaFoldDB" id="A0A268P2I6"/>
<keyword evidence="3 8" id="KW-0813">Transport</keyword>